<dbReference type="InterPro" id="IPR036457">
    <property type="entry name" value="PPM-type-like_dom_sf"/>
</dbReference>
<dbReference type="Proteomes" id="UP000287502">
    <property type="component" value="Chromosome"/>
</dbReference>
<evidence type="ECO:0000313" key="4">
    <source>
        <dbReference type="EMBL" id="QAR34341.1"/>
    </source>
</evidence>
<feature type="domain" description="PPM-type phosphatase" evidence="3">
    <location>
        <begin position="306"/>
        <end position="523"/>
    </location>
</feature>
<protein>
    <submittedName>
        <fullName evidence="4">Diguanylate cyclase</fullName>
    </submittedName>
</protein>
<keyword evidence="1" id="KW-0378">Hydrolase</keyword>
<evidence type="ECO:0000256" key="2">
    <source>
        <dbReference type="SAM" id="Coils"/>
    </source>
</evidence>
<accession>A0A3R5XZ84</accession>
<proteinExistence type="predicted"/>
<dbReference type="RefSeq" id="WP_128467646.1">
    <property type="nucleotide sequence ID" value="NZ_CP035108.1"/>
</dbReference>
<dbReference type="PANTHER" id="PTHR43156">
    <property type="entry name" value="STAGE II SPORULATION PROTEIN E-RELATED"/>
    <property type="match status" value="1"/>
</dbReference>
<evidence type="ECO:0000256" key="1">
    <source>
        <dbReference type="ARBA" id="ARBA00022801"/>
    </source>
</evidence>
<dbReference type="AlphaFoldDB" id="A0A3R5XZ84"/>
<feature type="coiled-coil region" evidence="2">
    <location>
        <begin position="249"/>
        <end position="297"/>
    </location>
</feature>
<sequence>MEFNQEILNYMNEIVMVVNDRYEIMFCSTPMKNLTGKPADRLIGKKCHLVIFNRLEPCPNCQLEILKNGKMAVDIEHDTITHRGFRKLLSSKFQKLSDGMYAEIMDDITSTKKLIDKLTHHTKELKASNVILNLRRKETEKEHKFIMNTVNSLNEGVMVVNPDLSVNIANQNLIEMSRQRDTDSRPEKCYEMYGYTEQCRDCPMLDKKITRSFREAFGKKLTVNFNRFDQYIVESIRDTTKELKLIDEIKSQQAILEEKQRQMSLLNKDLLRMNERLKEAQRIIDEELRQVGEIQASLLPEVLPAIKGYDFGAFYTPAEHAGGDYYDCIEMSNGYWGLGVADVSGHGIPASVIMAITRAIMRSYTYDIVASSEALAMVNEILCDNIHTNDFVTMFYVVLDSKSGKCNFASAGHNPMLFYDKSEMLVRKVTAQGLFLGAFDSVEYDQGGFEIDSGDIVFMYTDGLNEAMNAQREQYGYDRLISKIMMFSELPVSEMIINIMDDVKLFADGMPFEDDITILAFKKI</sequence>
<evidence type="ECO:0000259" key="3">
    <source>
        <dbReference type="SMART" id="SM00331"/>
    </source>
</evidence>
<organism evidence="4 5">
    <name type="scientific">Geovibrio thiophilus</name>
    <dbReference type="NCBI Taxonomy" id="139438"/>
    <lineage>
        <taxon>Bacteria</taxon>
        <taxon>Pseudomonadati</taxon>
        <taxon>Deferribacterota</taxon>
        <taxon>Deferribacteres</taxon>
        <taxon>Deferribacterales</taxon>
        <taxon>Geovibrionaceae</taxon>
        <taxon>Geovibrio</taxon>
    </lineage>
</organism>
<dbReference type="InterPro" id="IPR052016">
    <property type="entry name" value="Bact_Sigma-Reg"/>
</dbReference>
<reference evidence="4 5" key="1">
    <citation type="submission" date="2019-01" db="EMBL/GenBank/DDBJ databases">
        <title>Geovibrio thiophilus DSM 11263, complete genome.</title>
        <authorList>
            <person name="Spring S."/>
            <person name="Bunk B."/>
            <person name="Sproer C."/>
        </authorList>
    </citation>
    <scope>NUCLEOTIDE SEQUENCE [LARGE SCALE GENOMIC DNA]</scope>
    <source>
        <strain evidence="4 5">DSM 11263</strain>
    </source>
</reference>
<dbReference type="Pfam" id="PF07228">
    <property type="entry name" value="SpoIIE"/>
    <property type="match status" value="1"/>
</dbReference>
<dbReference type="InterPro" id="IPR001932">
    <property type="entry name" value="PPM-type_phosphatase-like_dom"/>
</dbReference>
<dbReference type="Gene3D" id="3.30.450.20">
    <property type="entry name" value="PAS domain"/>
    <property type="match status" value="1"/>
</dbReference>
<dbReference type="KEGG" id="gtl:EP073_13280"/>
<dbReference type="SUPFAM" id="SSF81606">
    <property type="entry name" value="PP2C-like"/>
    <property type="match status" value="1"/>
</dbReference>
<name>A0A3R5XZ84_9BACT</name>
<dbReference type="PANTHER" id="PTHR43156:SF2">
    <property type="entry name" value="STAGE II SPORULATION PROTEIN E"/>
    <property type="match status" value="1"/>
</dbReference>
<keyword evidence="5" id="KW-1185">Reference proteome</keyword>
<evidence type="ECO:0000313" key="5">
    <source>
        <dbReference type="Proteomes" id="UP000287502"/>
    </source>
</evidence>
<dbReference type="SMART" id="SM00331">
    <property type="entry name" value="PP2C_SIG"/>
    <property type="match status" value="1"/>
</dbReference>
<keyword evidence="2" id="KW-0175">Coiled coil</keyword>
<dbReference type="OrthoDB" id="9763484at2"/>
<dbReference type="EMBL" id="CP035108">
    <property type="protein sequence ID" value="QAR34341.1"/>
    <property type="molecule type" value="Genomic_DNA"/>
</dbReference>
<dbReference type="GO" id="GO:0016791">
    <property type="term" value="F:phosphatase activity"/>
    <property type="evidence" value="ECO:0007669"/>
    <property type="project" value="TreeGrafter"/>
</dbReference>
<dbReference type="Gene3D" id="3.60.40.10">
    <property type="entry name" value="PPM-type phosphatase domain"/>
    <property type="match status" value="1"/>
</dbReference>
<dbReference type="InterPro" id="IPR035965">
    <property type="entry name" value="PAS-like_dom_sf"/>
</dbReference>
<dbReference type="SUPFAM" id="SSF55785">
    <property type="entry name" value="PYP-like sensor domain (PAS domain)"/>
    <property type="match status" value="1"/>
</dbReference>
<gene>
    <name evidence="4" type="ORF">EP073_13280</name>
</gene>